<gene>
    <name evidence="2" type="ORF">MtrunA17_Chr7g0245721</name>
</gene>
<evidence type="ECO:0000256" key="1">
    <source>
        <dbReference type="SAM" id="Phobius"/>
    </source>
</evidence>
<proteinExistence type="predicted"/>
<name>A0A396H072_MEDTR</name>
<feature type="transmembrane region" description="Helical" evidence="1">
    <location>
        <begin position="18"/>
        <end position="39"/>
    </location>
</feature>
<dbReference type="EMBL" id="PSQE01000007">
    <property type="protein sequence ID" value="RHN46766.1"/>
    <property type="molecule type" value="Genomic_DNA"/>
</dbReference>
<reference evidence="2" key="1">
    <citation type="journal article" date="2018" name="Nat. Plants">
        <title>Whole-genome landscape of Medicago truncatula symbiotic genes.</title>
        <authorList>
            <person name="Pecrix Y."/>
            <person name="Gamas P."/>
            <person name="Carrere S."/>
        </authorList>
    </citation>
    <scope>NUCLEOTIDE SEQUENCE</scope>
    <source>
        <tissue evidence="2">Leaves</tissue>
    </source>
</reference>
<comment type="caution">
    <text evidence="2">The sequence shown here is derived from an EMBL/GenBank/DDBJ whole genome shotgun (WGS) entry which is preliminary data.</text>
</comment>
<dbReference type="AlphaFoldDB" id="A0A396H072"/>
<accession>A0A396H072</accession>
<evidence type="ECO:0008006" key="3">
    <source>
        <dbReference type="Google" id="ProtNLM"/>
    </source>
</evidence>
<organism evidence="2">
    <name type="scientific">Medicago truncatula</name>
    <name type="common">Barrel medic</name>
    <name type="synonym">Medicago tribuloides</name>
    <dbReference type="NCBI Taxonomy" id="3880"/>
    <lineage>
        <taxon>Eukaryota</taxon>
        <taxon>Viridiplantae</taxon>
        <taxon>Streptophyta</taxon>
        <taxon>Embryophyta</taxon>
        <taxon>Tracheophyta</taxon>
        <taxon>Spermatophyta</taxon>
        <taxon>Magnoliopsida</taxon>
        <taxon>eudicotyledons</taxon>
        <taxon>Gunneridae</taxon>
        <taxon>Pentapetalae</taxon>
        <taxon>rosids</taxon>
        <taxon>fabids</taxon>
        <taxon>Fabales</taxon>
        <taxon>Fabaceae</taxon>
        <taxon>Papilionoideae</taxon>
        <taxon>50 kb inversion clade</taxon>
        <taxon>NPAAA clade</taxon>
        <taxon>Hologalegina</taxon>
        <taxon>IRL clade</taxon>
        <taxon>Trifolieae</taxon>
        <taxon>Medicago</taxon>
    </lineage>
</organism>
<keyword evidence="1" id="KW-0472">Membrane</keyword>
<keyword evidence="1" id="KW-0812">Transmembrane</keyword>
<dbReference type="Gramene" id="rna41290">
    <property type="protein sequence ID" value="RHN46766.1"/>
    <property type="gene ID" value="gene41290"/>
</dbReference>
<sequence length="69" mass="8290">MSVGIWLNCGDEKLKCCLWFWLTFWFMLVCFLLVFMMYGGEEGDRPRPKINFKNDLTIIVDLRTHNRRA</sequence>
<evidence type="ECO:0000313" key="2">
    <source>
        <dbReference type="EMBL" id="RHN46766.1"/>
    </source>
</evidence>
<protein>
    <recommendedName>
        <fullName evidence="3">Transmembrane protein</fullName>
    </recommendedName>
</protein>
<dbReference type="Proteomes" id="UP000265566">
    <property type="component" value="Chromosome 7"/>
</dbReference>
<keyword evidence="1" id="KW-1133">Transmembrane helix</keyword>